<sequence length="941" mass="102666">MLSHSTPSKSRPIPPARMRRARTPSLPIHPPPPYAPPGSTDMILNSPVSVTSQLISTRSPDVVRSESSITSAVEEWMNEKSRVELSNLLVAAGDIIKSRETELGLTSTLCKNLYQENYTLKTKHDALLARIPSRDDSPPGSPPCTLSPLPSSDSAFTSDSRPNSPEVESPIRHIRRVSVTTGELSLLSDQNAELLDKLEKLEEESAHADLAGKRKLRKLEKEIAGLRAELEKTREKGEELEQNMKKRGIGLTTEEEEEARRKREEREERLRLLKEKSGLSSSRESSLQDIKDFAPAPELPRVRARTLSHSKAPIINLGTKPIAQPPIPEDVPLPISTPICASASGDSYFPMESSISGSSLSSTQSTPQLEYALISQLLAKIRELEDTNSQIASEQKSTADRLLAAQRDAETLRRAYECLGDGASELQIITEDIEEESETSPSTPLRNRVVTGTTVKFSSLRRSIGGDISRLGLTDDFSEDIPSGFMKQDSNGSMLDLDDSSPLLQKGKITSQKPRKSIVALFDVQQADQNRRPAYPSRLTVSPGFRALSPIPFPKGLADNCTWSAAGMDSLEETHSPSSSPGSPSPSVYASPLLNLTSSNLDLLSSGPSLLGLPNARGLHSLGSELGSEFGEDWGSGNHHLRATSIGDMSAFWNRDNSVVGTPSSPSTAPEFVLLSASTSPLSDSVWEDVDESPRPAATSAASASASASGTEVGTPTKSRHPNGLQLQLVIEPATPIPSEVVKASPPFRSSPLGASVSTSTLALSESRSSRNLRLSQTVRARTNRWVERVEKRYQESPGIPDDEPSSAIVRKRRPLLGLQKRQRNASTALDDTFEEVAQAISRSFSGSSIEYRRFSEEVEIDGDSGSALRHEVVGPRDDILAMVSQKKKQGFVGFVLEVWLWLQFAIVVCVFLWAMARRGPKSVLEDAERRRVEMQRSSRR</sequence>
<keyword evidence="2" id="KW-1185">Reference proteome</keyword>
<gene>
    <name evidence="1" type="ORF">BDY19DRAFT_928059</name>
</gene>
<accession>A0ACB8UCY4</accession>
<organism evidence="1 2">
    <name type="scientific">Irpex rosettiformis</name>
    <dbReference type="NCBI Taxonomy" id="378272"/>
    <lineage>
        <taxon>Eukaryota</taxon>
        <taxon>Fungi</taxon>
        <taxon>Dikarya</taxon>
        <taxon>Basidiomycota</taxon>
        <taxon>Agaricomycotina</taxon>
        <taxon>Agaricomycetes</taxon>
        <taxon>Polyporales</taxon>
        <taxon>Irpicaceae</taxon>
        <taxon>Irpex</taxon>
    </lineage>
</organism>
<dbReference type="Proteomes" id="UP001055072">
    <property type="component" value="Unassembled WGS sequence"/>
</dbReference>
<protein>
    <submittedName>
        <fullName evidence="1">Uncharacterized protein</fullName>
    </submittedName>
</protein>
<dbReference type="EMBL" id="MU274904">
    <property type="protein sequence ID" value="KAI0092036.1"/>
    <property type="molecule type" value="Genomic_DNA"/>
</dbReference>
<evidence type="ECO:0000313" key="1">
    <source>
        <dbReference type="EMBL" id="KAI0092036.1"/>
    </source>
</evidence>
<name>A0ACB8UCY4_9APHY</name>
<reference evidence="1" key="1">
    <citation type="journal article" date="2021" name="Environ. Microbiol.">
        <title>Gene family expansions and transcriptome signatures uncover fungal adaptations to wood decay.</title>
        <authorList>
            <person name="Hage H."/>
            <person name="Miyauchi S."/>
            <person name="Viragh M."/>
            <person name="Drula E."/>
            <person name="Min B."/>
            <person name="Chaduli D."/>
            <person name="Navarro D."/>
            <person name="Favel A."/>
            <person name="Norest M."/>
            <person name="Lesage-Meessen L."/>
            <person name="Balint B."/>
            <person name="Merenyi Z."/>
            <person name="de Eugenio L."/>
            <person name="Morin E."/>
            <person name="Martinez A.T."/>
            <person name="Baldrian P."/>
            <person name="Stursova M."/>
            <person name="Martinez M.J."/>
            <person name="Novotny C."/>
            <person name="Magnuson J.K."/>
            <person name="Spatafora J.W."/>
            <person name="Maurice S."/>
            <person name="Pangilinan J."/>
            <person name="Andreopoulos W."/>
            <person name="LaButti K."/>
            <person name="Hundley H."/>
            <person name="Na H."/>
            <person name="Kuo A."/>
            <person name="Barry K."/>
            <person name="Lipzen A."/>
            <person name="Henrissat B."/>
            <person name="Riley R."/>
            <person name="Ahrendt S."/>
            <person name="Nagy L.G."/>
            <person name="Grigoriev I.V."/>
            <person name="Martin F."/>
            <person name="Rosso M.N."/>
        </authorList>
    </citation>
    <scope>NUCLEOTIDE SEQUENCE</scope>
    <source>
        <strain evidence="1">CBS 384.51</strain>
    </source>
</reference>
<comment type="caution">
    <text evidence="1">The sequence shown here is derived from an EMBL/GenBank/DDBJ whole genome shotgun (WGS) entry which is preliminary data.</text>
</comment>
<proteinExistence type="predicted"/>
<evidence type="ECO:0000313" key="2">
    <source>
        <dbReference type="Proteomes" id="UP001055072"/>
    </source>
</evidence>